<evidence type="ECO:0000256" key="2">
    <source>
        <dbReference type="ARBA" id="ARBA00023127"/>
    </source>
</evidence>
<dbReference type="PROSITE" id="PS00292">
    <property type="entry name" value="CYCLINS"/>
    <property type="match status" value="1"/>
</dbReference>
<dbReference type="SUPFAM" id="SSF47954">
    <property type="entry name" value="Cyclin-like"/>
    <property type="match status" value="2"/>
</dbReference>
<dbReference type="Gene3D" id="1.10.472.10">
    <property type="entry name" value="Cyclin-like"/>
    <property type="match status" value="2"/>
</dbReference>
<dbReference type="InterPro" id="IPR039361">
    <property type="entry name" value="Cyclin"/>
</dbReference>
<reference evidence="8" key="1">
    <citation type="submission" date="2023-06" db="EMBL/GenBank/DDBJ databases">
        <title>Genome-scale phylogeny and comparative genomics of the fungal order Sordariales.</title>
        <authorList>
            <consortium name="Lawrence Berkeley National Laboratory"/>
            <person name="Hensen N."/>
            <person name="Bonometti L."/>
            <person name="Westerberg I."/>
            <person name="Brannstrom I.O."/>
            <person name="Guillou S."/>
            <person name="Cros-Aarteil S."/>
            <person name="Calhoun S."/>
            <person name="Haridas S."/>
            <person name="Kuo A."/>
            <person name="Mondo S."/>
            <person name="Pangilinan J."/>
            <person name="Riley R."/>
            <person name="LaButti K."/>
            <person name="Andreopoulos B."/>
            <person name="Lipzen A."/>
            <person name="Chen C."/>
            <person name="Yanf M."/>
            <person name="Daum C."/>
            <person name="Ng V."/>
            <person name="Clum A."/>
            <person name="Steindorff A."/>
            <person name="Ohm R."/>
            <person name="Martin F."/>
            <person name="Silar P."/>
            <person name="Natvig D."/>
            <person name="Lalanne C."/>
            <person name="Gautier V."/>
            <person name="Ament-velasquez S.L."/>
            <person name="Kruys A."/>
            <person name="Hutchinson M.I."/>
            <person name="Powell A.J."/>
            <person name="Barry K."/>
            <person name="Miller A.N."/>
            <person name="Grigoriev I.V."/>
            <person name="Debuchy R."/>
            <person name="Gladieux P."/>
            <person name="Thoren M.H."/>
            <person name="Johannesson H."/>
        </authorList>
    </citation>
    <scope>NUCLEOTIDE SEQUENCE</scope>
    <source>
        <strain evidence="8">SMH3187-1</strain>
    </source>
</reference>
<dbReference type="InterPro" id="IPR048258">
    <property type="entry name" value="Cyclins_cyclin-box"/>
</dbReference>
<dbReference type="InterPro" id="IPR006671">
    <property type="entry name" value="Cyclin_N"/>
</dbReference>
<comment type="caution">
    <text evidence="8">The sequence shown here is derived from an EMBL/GenBank/DDBJ whole genome shotgun (WGS) entry which is preliminary data.</text>
</comment>
<proteinExistence type="inferred from homology"/>
<feature type="domain" description="Cyclin-like" evidence="6">
    <location>
        <begin position="500"/>
        <end position="581"/>
    </location>
</feature>
<dbReference type="InterPro" id="IPR013763">
    <property type="entry name" value="Cyclin-like_dom"/>
</dbReference>
<dbReference type="AlphaFoldDB" id="A0AA40F6T3"/>
<dbReference type="EMBL" id="JAUKUD010000002">
    <property type="protein sequence ID" value="KAK0752283.1"/>
    <property type="molecule type" value="Genomic_DNA"/>
</dbReference>
<dbReference type="Pfam" id="PF00134">
    <property type="entry name" value="Cyclin_N"/>
    <property type="match status" value="1"/>
</dbReference>
<evidence type="ECO:0000256" key="3">
    <source>
        <dbReference type="ARBA" id="ARBA00023306"/>
    </source>
</evidence>
<keyword evidence="9" id="KW-1185">Reference proteome</keyword>
<name>A0AA40F6T3_9PEZI</name>
<feature type="domain" description="Cyclin C-terminal" evidence="7">
    <location>
        <begin position="496"/>
        <end position="611"/>
    </location>
</feature>
<feature type="region of interest" description="Disordered" evidence="5">
    <location>
        <begin position="122"/>
        <end position="142"/>
    </location>
</feature>
<evidence type="ECO:0000256" key="1">
    <source>
        <dbReference type="ARBA" id="ARBA00022618"/>
    </source>
</evidence>
<evidence type="ECO:0000313" key="8">
    <source>
        <dbReference type="EMBL" id="KAK0752283.1"/>
    </source>
</evidence>
<evidence type="ECO:0000259" key="7">
    <source>
        <dbReference type="SMART" id="SM01332"/>
    </source>
</evidence>
<evidence type="ECO:0000256" key="5">
    <source>
        <dbReference type="SAM" id="MobiDB-lite"/>
    </source>
</evidence>
<dbReference type="SMART" id="SM01332">
    <property type="entry name" value="Cyclin_C"/>
    <property type="match status" value="1"/>
</dbReference>
<feature type="domain" description="Cyclin-like" evidence="6">
    <location>
        <begin position="403"/>
        <end position="487"/>
    </location>
</feature>
<dbReference type="GO" id="GO:0051301">
    <property type="term" value="P:cell division"/>
    <property type="evidence" value="ECO:0007669"/>
    <property type="project" value="UniProtKB-KW"/>
</dbReference>
<comment type="similarity">
    <text evidence="4">Belongs to the cyclin family.</text>
</comment>
<dbReference type="SMART" id="SM00385">
    <property type="entry name" value="CYCLIN"/>
    <property type="match status" value="2"/>
</dbReference>
<dbReference type="InterPro" id="IPR004367">
    <property type="entry name" value="Cyclin_C-dom"/>
</dbReference>
<evidence type="ECO:0000259" key="6">
    <source>
        <dbReference type="SMART" id="SM00385"/>
    </source>
</evidence>
<dbReference type="InterPro" id="IPR036915">
    <property type="entry name" value="Cyclin-like_sf"/>
</dbReference>
<gene>
    <name evidence="8" type="ORF">B0T18DRAFT_318934</name>
</gene>
<keyword evidence="3" id="KW-0131">Cell cycle</keyword>
<organism evidence="8 9">
    <name type="scientific">Schizothecium vesticola</name>
    <dbReference type="NCBI Taxonomy" id="314040"/>
    <lineage>
        <taxon>Eukaryota</taxon>
        <taxon>Fungi</taxon>
        <taxon>Dikarya</taxon>
        <taxon>Ascomycota</taxon>
        <taxon>Pezizomycotina</taxon>
        <taxon>Sordariomycetes</taxon>
        <taxon>Sordariomycetidae</taxon>
        <taxon>Sordariales</taxon>
        <taxon>Schizotheciaceae</taxon>
        <taxon>Schizothecium</taxon>
    </lineage>
</organism>
<dbReference type="Proteomes" id="UP001172155">
    <property type="component" value="Unassembled WGS sequence"/>
</dbReference>
<dbReference type="Pfam" id="PF02984">
    <property type="entry name" value="Cyclin_C"/>
    <property type="match status" value="1"/>
</dbReference>
<keyword evidence="1" id="KW-0132">Cell division</keyword>
<feature type="region of interest" description="Disordered" evidence="5">
    <location>
        <begin position="267"/>
        <end position="300"/>
    </location>
</feature>
<dbReference type="CDD" id="cd20568">
    <property type="entry name" value="CYCLIN_CLBs_yeast_rpt1"/>
    <property type="match status" value="1"/>
</dbReference>
<dbReference type="FunFam" id="1.10.472.10:FF:000001">
    <property type="entry name" value="G2/mitotic-specific cyclin"/>
    <property type="match status" value="1"/>
</dbReference>
<dbReference type="PANTHER" id="PTHR10177">
    <property type="entry name" value="CYCLINS"/>
    <property type="match status" value="1"/>
</dbReference>
<dbReference type="CDD" id="cd20512">
    <property type="entry name" value="CYCLIN_CLBs_yeast_rpt2"/>
    <property type="match status" value="1"/>
</dbReference>
<protein>
    <submittedName>
        <fullName evidence="8">Cyclin-like protein</fullName>
    </submittedName>
</protein>
<feature type="compositionally biased region" description="Polar residues" evidence="5">
    <location>
        <begin position="184"/>
        <end position="196"/>
    </location>
</feature>
<evidence type="ECO:0000313" key="9">
    <source>
        <dbReference type="Proteomes" id="UP001172155"/>
    </source>
</evidence>
<sequence length="664" mass="73658">MWQNNNENVVSAQAAAHQRNNSMGNGKTMATIGTLNAPPKRTAFMDVSNVGNMARSVVESKNKGAVKSQVKTLVSAINSRDVRPTDKENKATAVASKPLNAAPKTILGSITAVSTNKPVARSVASSIPPSGTYHDRTSVKPGPKKMTTTTFVYKSEVAAATGQVEVVKAALVDKSVKNPRHYKSQPQLSKLGSDQQPVLRRTQSRFLPRVDKIVDVEHEADIPDDVTEAAYEDAVEQFSQDNKFAGAPVAHDAGAAIRSYDYSVPAQMASHGDPKSLPGSVGAPEPEEYWDEDEEQEYEAEGYTTAHSYRSHGDNTTVGATTLVAPKMTSMVEKELQMAKEIVQESLTEEEIEDEAWDISMVAEYAEEIVEYMRDLEKTMSPNPYYMDIQTEIQWSMRAVLLDWIVQVHHRFGLLPETLFLTVNYIDRFLSVKVVSLNKLQLVGATAIFVAAKYEEINCPSVQEIIYMVDSGYTMDEILKAERFMLSMLQFELGWPGPMSFLRRISKADDYDLETRTLAKYFLEVTIMDERFVGTPPSFLAAGAHCLARFMLKKGDWTPAHTYYSGYTMAQLKPLVAMILDCCQDGEKHHRAIFKKYSSHKFKKASTFVEGEINAGFELNLPATLAPASPGLLSDVEYQEDDSYTIDSKDVEPSMGHASMYSSN</sequence>
<keyword evidence="2 4" id="KW-0195">Cyclin</keyword>
<feature type="region of interest" description="Disordered" evidence="5">
    <location>
        <begin position="177"/>
        <end position="199"/>
    </location>
</feature>
<evidence type="ECO:0000256" key="4">
    <source>
        <dbReference type="RuleBase" id="RU000383"/>
    </source>
</evidence>
<accession>A0AA40F6T3</accession>
<feature type="compositionally biased region" description="Acidic residues" evidence="5">
    <location>
        <begin position="285"/>
        <end position="300"/>
    </location>
</feature>